<sequence length="205" mass="22798">MKPTLTFLATLAATATAQFDYTKRSAPFNLIVLSSTNDTLNGTLLSACHEGAAIEGFCRGPKLSDTPTYGATFYFNTSYETNETVVYDNYGSLDYDLLISGNQTVPSAMQLVYDPTSNVAVPILYPSGGETYSSVYFDKSEELYIQSWKDDTVDPAVSKEEKVKQWYVCTTYYSYTYVTLAWVVGKNATPQNPTCQKVTVKRVWV</sequence>
<keyword evidence="4" id="KW-1185">Reference proteome</keyword>
<dbReference type="AlphaFoldDB" id="A0A6A5Z065"/>
<dbReference type="InterPro" id="IPR057229">
    <property type="entry name" value="DUF7907"/>
</dbReference>
<feature type="chain" id="PRO_5025565482" description="DUF7907 domain-containing protein" evidence="1">
    <location>
        <begin position="18"/>
        <end position="205"/>
    </location>
</feature>
<reference evidence="3" key="1">
    <citation type="journal article" date="2020" name="Stud. Mycol.">
        <title>101 Dothideomycetes genomes: a test case for predicting lifestyles and emergence of pathogens.</title>
        <authorList>
            <person name="Haridas S."/>
            <person name="Albert R."/>
            <person name="Binder M."/>
            <person name="Bloem J."/>
            <person name="Labutti K."/>
            <person name="Salamov A."/>
            <person name="Andreopoulos B."/>
            <person name="Baker S."/>
            <person name="Barry K."/>
            <person name="Bills G."/>
            <person name="Bluhm B."/>
            <person name="Cannon C."/>
            <person name="Castanera R."/>
            <person name="Culley D."/>
            <person name="Daum C."/>
            <person name="Ezra D."/>
            <person name="Gonzalez J."/>
            <person name="Henrissat B."/>
            <person name="Kuo A."/>
            <person name="Liang C."/>
            <person name="Lipzen A."/>
            <person name="Lutzoni F."/>
            <person name="Magnuson J."/>
            <person name="Mondo S."/>
            <person name="Nolan M."/>
            <person name="Ohm R."/>
            <person name="Pangilinan J."/>
            <person name="Park H.-J."/>
            <person name="Ramirez L."/>
            <person name="Alfaro M."/>
            <person name="Sun H."/>
            <person name="Tritt A."/>
            <person name="Yoshinaga Y."/>
            <person name="Zwiers L.-H."/>
            <person name="Turgeon B."/>
            <person name="Goodwin S."/>
            <person name="Spatafora J."/>
            <person name="Crous P."/>
            <person name="Grigoriev I."/>
        </authorList>
    </citation>
    <scope>NUCLEOTIDE SEQUENCE</scope>
    <source>
        <strain evidence="3">CBS 627.86</strain>
    </source>
</reference>
<evidence type="ECO:0000259" key="2">
    <source>
        <dbReference type="Pfam" id="PF25484"/>
    </source>
</evidence>
<dbReference type="EMBL" id="ML977330">
    <property type="protein sequence ID" value="KAF2112516.1"/>
    <property type="molecule type" value="Genomic_DNA"/>
</dbReference>
<dbReference type="OrthoDB" id="3515453at2759"/>
<evidence type="ECO:0000313" key="4">
    <source>
        <dbReference type="Proteomes" id="UP000799770"/>
    </source>
</evidence>
<protein>
    <recommendedName>
        <fullName evidence="2">DUF7907 domain-containing protein</fullName>
    </recommendedName>
</protein>
<evidence type="ECO:0000256" key="1">
    <source>
        <dbReference type="SAM" id="SignalP"/>
    </source>
</evidence>
<gene>
    <name evidence="3" type="ORF">BDV96DRAFT_648773</name>
</gene>
<feature type="signal peptide" evidence="1">
    <location>
        <begin position="1"/>
        <end position="17"/>
    </location>
</feature>
<organism evidence="3 4">
    <name type="scientific">Lophiotrema nucula</name>
    <dbReference type="NCBI Taxonomy" id="690887"/>
    <lineage>
        <taxon>Eukaryota</taxon>
        <taxon>Fungi</taxon>
        <taxon>Dikarya</taxon>
        <taxon>Ascomycota</taxon>
        <taxon>Pezizomycotina</taxon>
        <taxon>Dothideomycetes</taxon>
        <taxon>Pleosporomycetidae</taxon>
        <taxon>Pleosporales</taxon>
        <taxon>Lophiotremataceae</taxon>
        <taxon>Lophiotrema</taxon>
    </lineage>
</organism>
<dbReference type="Pfam" id="PF25484">
    <property type="entry name" value="DUF7907"/>
    <property type="match status" value="1"/>
</dbReference>
<evidence type="ECO:0000313" key="3">
    <source>
        <dbReference type="EMBL" id="KAF2112516.1"/>
    </source>
</evidence>
<dbReference type="Proteomes" id="UP000799770">
    <property type="component" value="Unassembled WGS sequence"/>
</dbReference>
<keyword evidence="1" id="KW-0732">Signal</keyword>
<proteinExistence type="predicted"/>
<accession>A0A6A5Z065</accession>
<name>A0A6A5Z065_9PLEO</name>
<feature type="domain" description="DUF7907" evidence="2">
    <location>
        <begin position="25"/>
        <end position="203"/>
    </location>
</feature>